<dbReference type="InterPro" id="IPR057134">
    <property type="entry name" value="Spectrin_Anc-1_3"/>
</dbReference>
<sequence length="210" mass="24348">MTRVLQEHADNWDTFLRLRDEADMELGNLRGPLEDVSQKPRRSTNDAQQDFEALSAQREKTSILTDKIRQLQQICELLDPLESPRADIRFIDVDTEQLEKQYDDVLSDLSSEIEEENLLCDSMDHFNNEINSISDQLSKEPTRENLENIEKFQVPALRAQLAMLKEKQDEAKNSRKHVDTDSSRLAALEDRMKNLDSMLEDAKKAAERDE</sequence>
<dbReference type="AlphaFoldDB" id="A0A3P6UEN3"/>
<dbReference type="OrthoDB" id="5869473at2759"/>
<name>A0A3P6UEN3_CYLGO</name>
<organism evidence="3 4">
    <name type="scientific">Cylicostephanus goldi</name>
    <name type="common">Nematode worm</name>
    <dbReference type="NCBI Taxonomy" id="71465"/>
    <lineage>
        <taxon>Eukaryota</taxon>
        <taxon>Metazoa</taxon>
        <taxon>Ecdysozoa</taxon>
        <taxon>Nematoda</taxon>
        <taxon>Chromadorea</taxon>
        <taxon>Rhabditida</taxon>
        <taxon>Rhabditina</taxon>
        <taxon>Rhabditomorpha</taxon>
        <taxon>Strongyloidea</taxon>
        <taxon>Strongylidae</taxon>
        <taxon>Cylicostephanus</taxon>
    </lineage>
</organism>
<evidence type="ECO:0000313" key="3">
    <source>
        <dbReference type="EMBL" id="VDK76754.1"/>
    </source>
</evidence>
<reference evidence="3 4" key="1">
    <citation type="submission" date="2018-11" db="EMBL/GenBank/DDBJ databases">
        <authorList>
            <consortium name="Pathogen Informatics"/>
        </authorList>
    </citation>
    <scope>NUCLEOTIDE SEQUENCE [LARGE SCALE GENOMIC DNA]</scope>
</reference>
<evidence type="ECO:0000259" key="2">
    <source>
        <dbReference type="Pfam" id="PF24611"/>
    </source>
</evidence>
<evidence type="ECO:0000313" key="4">
    <source>
        <dbReference type="Proteomes" id="UP000271889"/>
    </source>
</evidence>
<keyword evidence="4" id="KW-1185">Reference proteome</keyword>
<feature type="region of interest" description="Disordered" evidence="1">
    <location>
        <begin position="30"/>
        <end position="49"/>
    </location>
</feature>
<feature type="non-terminal residue" evidence="3">
    <location>
        <position position="210"/>
    </location>
</feature>
<dbReference type="EMBL" id="UYRV01025068">
    <property type="protein sequence ID" value="VDK76754.1"/>
    <property type="molecule type" value="Genomic_DNA"/>
</dbReference>
<feature type="region of interest" description="Disordered" evidence="1">
    <location>
        <begin position="166"/>
        <end position="186"/>
    </location>
</feature>
<gene>
    <name evidence="3" type="ORF">CGOC_LOCUS7279</name>
</gene>
<proteinExistence type="predicted"/>
<evidence type="ECO:0000256" key="1">
    <source>
        <dbReference type="SAM" id="MobiDB-lite"/>
    </source>
</evidence>
<dbReference type="Pfam" id="PF24611">
    <property type="entry name" value="Spectrin_Anc-1"/>
    <property type="match status" value="1"/>
</dbReference>
<protein>
    <recommendedName>
        <fullName evidence="2">Nuclear anchorage protein 1 spectrin-like repeat domain-containing protein</fullName>
    </recommendedName>
</protein>
<accession>A0A3P6UEN3</accession>
<feature type="domain" description="Nuclear anchorage protein 1 spectrin-like repeat" evidence="2">
    <location>
        <begin position="3"/>
        <end position="114"/>
    </location>
</feature>
<dbReference type="Proteomes" id="UP000271889">
    <property type="component" value="Unassembled WGS sequence"/>
</dbReference>